<dbReference type="Pfam" id="PF04264">
    <property type="entry name" value="YceI"/>
    <property type="match status" value="1"/>
</dbReference>
<proteinExistence type="predicted"/>
<dbReference type="AlphaFoldDB" id="A0A1H7LZR2"/>
<reference evidence="2 3" key="1">
    <citation type="submission" date="2016-10" db="EMBL/GenBank/DDBJ databases">
        <authorList>
            <person name="de Groot N.N."/>
        </authorList>
    </citation>
    <scope>NUCLEOTIDE SEQUENCE [LARGE SCALE GENOMIC DNA]</scope>
    <source>
        <strain evidence="2 3">DSM 21039</strain>
    </source>
</reference>
<gene>
    <name evidence="2" type="ORF">SAMN04488505_1011368</name>
</gene>
<dbReference type="PANTHER" id="PTHR34406:SF1">
    <property type="entry name" value="PROTEIN YCEI"/>
    <property type="match status" value="1"/>
</dbReference>
<protein>
    <submittedName>
        <fullName evidence="2">Polyisoprenoid-binding protein YceI</fullName>
    </submittedName>
</protein>
<dbReference type="RefSeq" id="WP_089907875.1">
    <property type="nucleotide sequence ID" value="NZ_FOBB01000001.1"/>
</dbReference>
<dbReference type="STRING" id="573321.SAMN04488505_1011368"/>
<dbReference type="EMBL" id="FOBB01000001">
    <property type="protein sequence ID" value="SEL04228.1"/>
    <property type="molecule type" value="Genomic_DNA"/>
</dbReference>
<dbReference type="InterPro" id="IPR036761">
    <property type="entry name" value="TTHA0802/YceI-like_sf"/>
</dbReference>
<evidence type="ECO:0000313" key="2">
    <source>
        <dbReference type="EMBL" id="SEL04228.1"/>
    </source>
</evidence>
<sequence>MTTWKIDASHSEVGFKVKHLMITNVSGHFTNFEGTLHTNSADFHDAHITFEADVNSVTTNNEQRDEHLRTADFFDGAQFPRILFESKQVKKVDDDDYRLIGDLTIRDQTHSIELSVTYYGTTQDAWGQTKAGFELNGRLHRSDYGLRWSATTDAGGLILGDEVKLHMSIQLVQEVAVNAKIA</sequence>
<keyword evidence="3" id="KW-1185">Reference proteome</keyword>
<evidence type="ECO:0000313" key="3">
    <source>
        <dbReference type="Proteomes" id="UP000198984"/>
    </source>
</evidence>
<evidence type="ECO:0000259" key="1">
    <source>
        <dbReference type="SMART" id="SM00867"/>
    </source>
</evidence>
<dbReference type="SMART" id="SM00867">
    <property type="entry name" value="YceI"/>
    <property type="match status" value="1"/>
</dbReference>
<dbReference type="Gene3D" id="2.40.128.110">
    <property type="entry name" value="Lipid/polyisoprenoid-binding, YceI-like"/>
    <property type="match status" value="1"/>
</dbReference>
<dbReference type="PANTHER" id="PTHR34406">
    <property type="entry name" value="PROTEIN YCEI"/>
    <property type="match status" value="1"/>
</dbReference>
<organism evidence="2 3">
    <name type="scientific">Chitinophaga rupis</name>
    <dbReference type="NCBI Taxonomy" id="573321"/>
    <lineage>
        <taxon>Bacteria</taxon>
        <taxon>Pseudomonadati</taxon>
        <taxon>Bacteroidota</taxon>
        <taxon>Chitinophagia</taxon>
        <taxon>Chitinophagales</taxon>
        <taxon>Chitinophagaceae</taxon>
        <taxon>Chitinophaga</taxon>
    </lineage>
</organism>
<dbReference type="Proteomes" id="UP000198984">
    <property type="component" value="Unassembled WGS sequence"/>
</dbReference>
<accession>A0A1H7LZR2</accession>
<feature type="domain" description="Lipid/polyisoprenoid-binding YceI-like" evidence="1">
    <location>
        <begin position="3"/>
        <end position="172"/>
    </location>
</feature>
<dbReference type="OrthoDB" id="9811006at2"/>
<dbReference type="SUPFAM" id="SSF101874">
    <property type="entry name" value="YceI-like"/>
    <property type="match status" value="1"/>
</dbReference>
<dbReference type="InterPro" id="IPR007372">
    <property type="entry name" value="Lipid/polyisoprenoid-bd_YceI"/>
</dbReference>
<name>A0A1H7LZR2_9BACT</name>